<dbReference type="RefSeq" id="WP_386736109.1">
    <property type="nucleotide sequence ID" value="NZ_JBHRXI010000015.1"/>
</dbReference>
<keyword evidence="4" id="KW-1185">Reference proteome</keyword>
<evidence type="ECO:0000256" key="1">
    <source>
        <dbReference type="SAM" id="SignalP"/>
    </source>
</evidence>
<accession>A0ABV7TLX9</accession>
<dbReference type="Proteomes" id="UP001595629">
    <property type="component" value="Unassembled WGS sequence"/>
</dbReference>
<feature type="chain" id="PRO_5046712817" evidence="1">
    <location>
        <begin position="25"/>
        <end position="377"/>
    </location>
</feature>
<dbReference type="InterPro" id="IPR023614">
    <property type="entry name" value="Porin_dom_sf"/>
</dbReference>
<reference evidence="4" key="1">
    <citation type="journal article" date="2019" name="Int. J. Syst. Evol. Microbiol.">
        <title>The Global Catalogue of Microorganisms (GCM) 10K type strain sequencing project: providing services to taxonomists for standard genome sequencing and annotation.</title>
        <authorList>
            <consortium name="The Broad Institute Genomics Platform"/>
            <consortium name="The Broad Institute Genome Sequencing Center for Infectious Disease"/>
            <person name="Wu L."/>
            <person name="Ma J."/>
        </authorList>
    </citation>
    <scope>NUCLEOTIDE SEQUENCE [LARGE SCALE GENOMIC DNA]</scope>
    <source>
        <strain evidence="4">KCTC 42911</strain>
    </source>
</reference>
<dbReference type="SUPFAM" id="SSF56935">
    <property type="entry name" value="Porins"/>
    <property type="match status" value="1"/>
</dbReference>
<dbReference type="EMBL" id="JBHRXI010000015">
    <property type="protein sequence ID" value="MFC3614830.1"/>
    <property type="molecule type" value="Genomic_DNA"/>
</dbReference>
<evidence type="ECO:0000259" key="2">
    <source>
        <dbReference type="Pfam" id="PF13609"/>
    </source>
</evidence>
<protein>
    <submittedName>
        <fullName evidence="3">Porin</fullName>
    </submittedName>
</protein>
<dbReference type="Pfam" id="PF13609">
    <property type="entry name" value="Porin_4"/>
    <property type="match status" value="1"/>
</dbReference>
<evidence type="ECO:0000313" key="4">
    <source>
        <dbReference type="Proteomes" id="UP001595629"/>
    </source>
</evidence>
<proteinExistence type="predicted"/>
<sequence>MAKNLKFKSAVAVCALVAAAPAAAELKYENASGGYVLLYGQFHPGFSAVDDGVDSYNQFADSDVSNSRVGLRLMQPLQGGMEFRFRFETALGFPATSEYDQNGSTGVSSWSRTDLRHIDFSLSGDWGTLSAGQGSMSADGAAEIAGGAISLPMYSYTGDGNGLYQFRTAGGALSGVTIGDVFDNFDGSRRGRIRYDSPTFNGFSVAVAYGKNILANPQPDDKFADIALMYENEFANGIEFEGALAYQWRDRPGTENTDSFIASGAITLPVGLAFAAAYGDQNDKRPGATDPSYWYVQAAYDANFLAVGTTSFGIDYYSGKDYNSVGSDSEAWGVGVLQEFEDANVEAYLTYRNHSFDEVATNYQDVSSWLLGARWKF</sequence>
<organism evidence="3 4">
    <name type="scientific">Lutimaribacter marinistellae</name>
    <dbReference type="NCBI Taxonomy" id="1820329"/>
    <lineage>
        <taxon>Bacteria</taxon>
        <taxon>Pseudomonadati</taxon>
        <taxon>Pseudomonadota</taxon>
        <taxon>Alphaproteobacteria</taxon>
        <taxon>Rhodobacterales</taxon>
        <taxon>Roseobacteraceae</taxon>
        <taxon>Lutimaribacter</taxon>
    </lineage>
</organism>
<name>A0ABV7TLX9_9RHOB</name>
<evidence type="ECO:0000313" key="3">
    <source>
        <dbReference type="EMBL" id="MFC3614830.1"/>
    </source>
</evidence>
<feature type="domain" description="Porin" evidence="2">
    <location>
        <begin position="10"/>
        <end position="357"/>
    </location>
</feature>
<dbReference type="InterPro" id="IPR033900">
    <property type="entry name" value="Gram_neg_porin_domain"/>
</dbReference>
<keyword evidence="1" id="KW-0732">Signal</keyword>
<dbReference type="Gene3D" id="2.40.160.10">
    <property type="entry name" value="Porin"/>
    <property type="match status" value="1"/>
</dbReference>
<comment type="caution">
    <text evidence="3">The sequence shown here is derived from an EMBL/GenBank/DDBJ whole genome shotgun (WGS) entry which is preliminary data.</text>
</comment>
<gene>
    <name evidence="3" type="ORF">ACFORG_13755</name>
</gene>
<feature type="signal peptide" evidence="1">
    <location>
        <begin position="1"/>
        <end position="24"/>
    </location>
</feature>